<proteinExistence type="predicted"/>
<dbReference type="AlphaFoldDB" id="A0A163J8B5"/>
<dbReference type="OrthoDB" id="2284478at2759"/>
<organism evidence="1">
    <name type="scientific">Absidia glauca</name>
    <name type="common">Pin mould</name>
    <dbReference type="NCBI Taxonomy" id="4829"/>
    <lineage>
        <taxon>Eukaryota</taxon>
        <taxon>Fungi</taxon>
        <taxon>Fungi incertae sedis</taxon>
        <taxon>Mucoromycota</taxon>
        <taxon>Mucoromycotina</taxon>
        <taxon>Mucoromycetes</taxon>
        <taxon>Mucorales</taxon>
        <taxon>Cunninghamellaceae</taxon>
        <taxon>Absidia</taxon>
    </lineage>
</organism>
<name>A0A163J8B5_ABSGL</name>
<dbReference type="EMBL" id="LT553043">
    <property type="protein sequence ID" value="SAL99980.1"/>
    <property type="molecule type" value="Genomic_DNA"/>
</dbReference>
<dbReference type="InParanoid" id="A0A163J8B5"/>
<keyword evidence="2" id="KW-1185">Reference proteome</keyword>
<evidence type="ECO:0000313" key="2">
    <source>
        <dbReference type="Proteomes" id="UP000078561"/>
    </source>
</evidence>
<accession>A0A163J8B5</accession>
<protein>
    <submittedName>
        <fullName evidence="1">Uncharacterized protein</fullName>
    </submittedName>
</protein>
<dbReference type="Proteomes" id="UP000078561">
    <property type="component" value="Unassembled WGS sequence"/>
</dbReference>
<reference evidence="1" key="1">
    <citation type="submission" date="2016-04" db="EMBL/GenBank/DDBJ databases">
        <authorList>
            <person name="Evans L.H."/>
            <person name="Alamgir A."/>
            <person name="Owens N."/>
            <person name="Weber N.D."/>
            <person name="Virtaneva K."/>
            <person name="Barbian K."/>
            <person name="Babar A."/>
            <person name="Rosenke K."/>
        </authorList>
    </citation>
    <scope>NUCLEOTIDE SEQUENCE [LARGE SCALE GENOMIC DNA]</scope>
    <source>
        <strain evidence="1">CBS 101.48</strain>
    </source>
</reference>
<sequence>MDTNICLYCEIPLEEDSEFIGFCSTQCHDKEQLKTKVPTWAVLHSIHGRMRRLPFILAPRPHNLDTLVPPPITPICTSTLLTSYEHSTSTASPMHLYLHTFTTKL</sequence>
<gene>
    <name evidence="1" type="primary">ABSGL_05636.1 scaffold 7188</name>
</gene>
<evidence type="ECO:0000313" key="1">
    <source>
        <dbReference type="EMBL" id="SAL99980.1"/>
    </source>
</evidence>